<dbReference type="Proteomes" id="UP000094043">
    <property type="component" value="Chromosome 1"/>
</dbReference>
<dbReference type="PANTHER" id="PTHR37487:SF2">
    <property type="entry name" value="EXPRESSED PROTEIN"/>
    <property type="match status" value="1"/>
</dbReference>
<evidence type="ECO:0000313" key="4">
    <source>
        <dbReference type="Proteomes" id="UP000094043"/>
    </source>
</evidence>
<dbReference type="GeneID" id="91084453"/>
<gene>
    <name evidence="3" type="ORF">L203_100237</name>
</gene>
<keyword evidence="4" id="KW-1185">Reference proteome</keyword>
<dbReference type="VEuPathDB" id="FungiDB:L203_00103"/>
<sequence>MNFKSLFATLAVLATTVLGADLTVNSPPSLVVCQPAQLAWTGGQGPYIIAVIPGGQPSAAALETLSDSANGNSITWKVDIAAGTSVTLKVTDSTGNIQYSSPVTIQEGSDTSCVGKGGNTSSNNSTSPAGGNSTASGGTTPSSATSAASSAVTSGASSGSKAASSASSGAHSAASSGASASNTGRPSSATPLSVQLPAVALALAGGIAALL</sequence>
<feature type="compositionally biased region" description="Polar residues" evidence="1">
    <location>
        <begin position="99"/>
        <end position="112"/>
    </location>
</feature>
<accession>A0A1E3IZU9</accession>
<name>A0A1E3IZU9_9TREE</name>
<keyword evidence="2" id="KW-0732">Signal</keyword>
<dbReference type="OrthoDB" id="3362246at2759"/>
<protein>
    <submittedName>
        <fullName evidence="3">Uncharacterized protein</fullName>
    </submittedName>
</protein>
<dbReference type="RefSeq" id="XP_066065796.1">
    <property type="nucleotide sequence ID" value="XM_066209699.1"/>
</dbReference>
<feature type="compositionally biased region" description="Low complexity" evidence="1">
    <location>
        <begin position="119"/>
        <end position="184"/>
    </location>
</feature>
<evidence type="ECO:0000256" key="2">
    <source>
        <dbReference type="SAM" id="SignalP"/>
    </source>
</evidence>
<reference evidence="3" key="1">
    <citation type="submission" date="2016-06" db="EMBL/GenBank/DDBJ databases">
        <authorList>
            <person name="Cuomo C."/>
            <person name="Litvintseva A."/>
            <person name="Heitman J."/>
            <person name="Chen Y."/>
            <person name="Sun S."/>
            <person name="Springer D."/>
            <person name="Dromer F."/>
            <person name="Young S."/>
            <person name="Zeng Q."/>
            <person name="Chapman S."/>
            <person name="Gujja S."/>
            <person name="Saif S."/>
            <person name="Birren B."/>
        </authorList>
    </citation>
    <scope>NUCLEOTIDE SEQUENCE</scope>
    <source>
        <strain evidence="3">CBS 7841</strain>
    </source>
</reference>
<proteinExistence type="predicted"/>
<dbReference type="EMBL" id="CP143784">
    <property type="protein sequence ID" value="WVN85095.1"/>
    <property type="molecule type" value="Genomic_DNA"/>
</dbReference>
<dbReference type="KEGG" id="cdep:91084453"/>
<dbReference type="AlphaFoldDB" id="A0A1E3IZU9"/>
<reference evidence="3" key="2">
    <citation type="journal article" date="2022" name="Elife">
        <title>Obligate sexual reproduction of a homothallic fungus closely related to the Cryptococcus pathogenic species complex.</title>
        <authorList>
            <person name="Passer A.R."/>
            <person name="Clancey S.A."/>
            <person name="Shea T."/>
            <person name="David-Palma M."/>
            <person name="Averette A.F."/>
            <person name="Boekhout T."/>
            <person name="Porcel B.M."/>
            <person name="Nowrousian M."/>
            <person name="Cuomo C.A."/>
            <person name="Sun S."/>
            <person name="Heitman J."/>
            <person name="Coelho M.A."/>
        </authorList>
    </citation>
    <scope>NUCLEOTIDE SEQUENCE</scope>
    <source>
        <strain evidence="3">CBS 7841</strain>
    </source>
</reference>
<dbReference type="PANTHER" id="PTHR37487">
    <property type="entry name" value="CHROMOSOME 1, WHOLE GENOME SHOTGUN SEQUENCE"/>
    <property type="match status" value="1"/>
</dbReference>
<reference evidence="3" key="3">
    <citation type="submission" date="2024-01" db="EMBL/GenBank/DDBJ databases">
        <authorList>
            <person name="Coelho M.A."/>
            <person name="David-Palma M."/>
            <person name="Shea T."/>
            <person name="Sun S."/>
            <person name="Cuomo C.A."/>
            <person name="Heitman J."/>
        </authorList>
    </citation>
    <scope>NUCLEOTIDE SEQUENCE</scope>
    <source>
        <strain evidence="3">CBS 7841</strain>
    </source>
</reference>
<evidence type="ECO:0000313" key="3">
    <source>
        <dbReference type="EMBL" id="WVN85095.1"/>
    </source>
</evidence>
<feature type="chain" id="PRO_5043724879" evidence="2">
    <location>
        <begin position="20"/>
        <end position="211"/>
    </location>
</feature>
<evidence type="ECO:0000256" key="1">
    <source>
        <dbReference type="SAM" id="MobiDB-lite"/>
    </source>
</evidence>
<organism evidence="3 4">
    <name type="scientific">Cryptococcus depauperatus CBS 7841</name>
    <dbReference type="NCBI Taxonomy" id="1295531"/>
    <lineage>
        <taxon>Eukaryota</taxon>
        <taxon>Fungi</taxon>
        <taxon>Dikarya</taxon>
        <taxon>Basidiomycota</taxon>
        <taxon>Agaricomycotina</taxon>
        <taxon>Tremellomycetes</taxon>
        <taxon>Tremellales</taxon>
        <taxon>Cryptococcaceae</taxon>
        <taxon>Cryptococcus</taxon>
    </lineage>
</organism>
<feature type="region of interest" description="Disordered" evidence="1">
    <location>
        <begin position="99"/>
        <end position="189"/>
    </location>
</feature>
<feature type="signal peptide" evidence="2">
    <location>
        <begin position="1"/>
        <end position="19"/>
    </location>
</feature>